<reference evidence="2" key="1">
    <citation type="journal article" date="2024" name="Proc. Natl. Acad. Sci. U.S.A.">
        <title>Extraordinary preservation of gene collinearity over three hundred million years revealed in homosporous lycophytes.</title>
        <authorList>
            <person name="Li C."/>
            <person name="Wickell D."/>
            <person name="Kuo L.Y."/>
            <person name="Chen X."/>
            <person name="Nie B."/>
            <person name="Liao X."/>
            <person name="Peng D."/>
            <person name="Ji J."/>
            <person name="Jenkins J."/>
            <person name="Williams M."/>
            <person name="Shu S."/>
            <person name="Plott C."/>
            <person name="Barry K."/>
            <person name="Rajasekar S."/>
            <person name="Grimwood J."/>
            <person name="Han X."/>
            <person name="Sun S."/>
            <person name="Hou Z."/>
            <person name="He W."/>
            <person name="Dai G."/>
            <person name="Sun C."/>
            <person name="Schmutz J."/>
            <person name="Leebens-Mack J.H."/>
            <person name="Li F.W."/>
            <person name="Wang L."/>
        </authorList>
    </citation>
    <scope>NUCLEOTIDE SEQUENCE [LARGE SCALE GENOMIC DNA]</scope>
    <source>
        <strain evidence="2">cv. PW_Plant_1</strain>
    </source>
</reference>
<proteinExistence type="predicted"/>
<keyword evidence="2" id="KW-1185">Reference proteome</keyword>
<protein>
    <submittedName>
        <fullName evidence="1">Uncharacterized protein</fullName>
    </submittedName>
</protein>
<organism evidence="1 2">
    <name type="scientific">Diphasiastrum complanatum</name>
    <name type="common">Issler's clubmoss</name>
    <name type="synonym">Lycopodium complanatum</name>
    <dbReference type="NCBI Taxonomy" id="34168"/>
    <lineage>
        <taxon>Eukaryota</taxon>
        <taxon>Viridiplantae</taxon>
        <taxon>Streptophyta</taxon>
        <taxon>Embryophyta</taxon>
        <taxon>Tracheophyta</taxon>
        <taxon>Lycopodiopsida</taxon>
        <taxon>Lycopodiales</taxon>
        <taxon>Lycopodiaceae</taxon>
        <taxon>Lycopodioideae</taxon>
        <taxon>Diphasiastrum</taxon>
    </lineage>
</organism>
<comment type="caution">
    <text evidence="1">The sequence shown here is derived from an EMBL/GenBank/DDBJ whole genome shotgun (WGS) entry which is preliminary data.</text>
</comment>
<sequence length="485" mass="53941">MSQILAASNNRSSSSRDCRRFERHHLDPDSIAGLGDGNIDVNAERSLMISALSQTIQTGREEITNAIPCSGDGLEAFLMNPVDWSCNYRMGAPDFENNNMQEVVSSQVTCESSSQWDEFAQLCFPSSWQRSSYNHSTGDAPTQSSPQCSSSSADSGKAYDQNTPVYSTFIGYDSAIRSDSSTMAAALVQDSPPIIRDNHSPAVRKRRYRGVRQRPWGKWAAEIRDPNKAARVWLGTFNTAEEAARAYDAAALKFRGVRARLNFPDDPHNFAKFRLQSTSSSAAAHTTTAPSLPSQSFSHCDHIAQSHISPKQQQIDKSNWASIRSISTSLLDSITPSRSQQTHHRLPPATPLEPPPTTQPAMPYMEQFQDHSLWHRRGFSLPPAHLSVLDQTIEPTNSSFLQLEASFRSSRQHSHPIMEAQNAVMQQGFTDQHQTLVTEAQSKACYGPVLSFEQIFAQSPNWSPSEIQRLLDDFSPRSNHQAFNP</sequence>
<gene>
    <name evidence="1" type="ORF">O6H91_13G086900</name>
</gene>
<evidence type="ECO:0000313" key="1">
    <source>
        <dbReference type="EMBL" id="KAJ7534270.1"/>
    </source>
</evidence>
<accession>A0ACC2BWX5</accession>
<name>A0ACC2BWX5_DIPCM</name>
<evidence type="ECO:0000313" key="2">
    <source>
        <dbReference type="Proteomes" id="UP001162992"/>
    </source>
</evidence>
<dbReference type="Proteomes" id="UP001162992">
    <property type="component" value="Chromosome 13"/>
</dbReference>
<dbReference type="EMBL" id="CM055104">
    <property type="protein sequence ID" value="KAJ7534270.1"/>
    <property type="molecule type" value="Genomic_DNA"/>
</dbReference>